<gene>
    <name evidence="1" type="ORF">SFRICE_004831</name>
</gene>
<accession>A0A2H1VXS7</accession>
<evidence type="ECO:0000313" key="1">
    <source>
        <dbReference type="EMBL" id="SOQ45640.1"/>
    </source>
</evidence>
<protein>
    <submittedName>
        <fullName evidence="1">SFRICE_004831</fullName>
    </submittedName>
</protein>
<dbReference type="EMBL" id="ODYU01005101">
    <property type="protein sequence ID" value="SOQ45640.1"/>
    <property type="molecule type" value="Genomic_DNA"/>
</dbReference>
<reference evidence="1" key="1">
    <citation type="submission" date="2016-07" db="EMBL/GenBank/DDBJ databases">
        <authorList>
            <person name="Bretaudeau A."/>
        </authorList>
    </citation>
    <scope>NUCLEOTIDE SEQUENCE</scope>
    <source>
        <strain evidence="1">Rice</strain>
        <tissue evidence="1">Whole body</tissue>
    </source>
</reference>
<dbReference type="AlphaFoldDB" id="A0A2H1VXS7"/>
<organism evidence="1">
    <name type="scientific">Spodoptera frugiperda</name>
    <name type="common">Fall armyworm</name>
    <dbReference type="NCBI Taxonomy" id="7108"/>
    <lineage>
        <taxon>Eukaryota</taxon>
        <taxon>Metazoa</taxon>
        <taxon>Ecdysozoa</taxon>
        <taxon>Arthropoda</taxon>
        <taxon>Hexapoda</taxon>
        <taxon>Insecta</taxon>
        <taxon>Pterygota</taxon>
        <taxon>Neoptera</taxon>
        <taxon>Endopterygota</taxon>
        <taxon>Lepidoptera</taxon>
        <taxon>Glossata</taxon>
        <taxon>Ditrysia</taxon>
        <taxon>Noctuoidea</taxon>
        <taxon>Noctuidae</taxon>
        <taxon>Amphipyrinae</taxon>
        <taxon>Spodoptera</taxon>
    </lineage>
</organism>
<sequence>MRQQSGRAPLAPNYIRSQIQPARDPTCCRSGERQSYIIIACITSVSGGRLSRRYFHRSVGSCPYAPAERGLLLVFPVITAGGRGLEVVGRNRSTAPQPVLPVHGVTTPSPLQSSVSFLSCTGLEQEINRKQFEWRNKFSVALPAVNWLRVAAPRRRRNLRMEAPSHALPTHAPVTPRQLGVFMSEKSVETRTSLGGS</sequence>
<proteinExistence type="predicted"/>
<name>A0A2H1VXS7_SPOFR</name>